<name>A0ABN7UUU5_GIGMA</name>
<accession>A0ABN7UUU5</accession>
<proteinExistence type="predicted"/>
<evidence type="ECO:0000313" key="2">
    <source>
        <dbReference type="Proteomes" id="UP000789901"/>
    </source>
</evidence>
<evidence type="ECO:0000313" key="1">
    <source>
        <dbReference type="EMBL" id="CAG8680681.1"/>
    </source>
</evidence>
<reference evidence="1 2" key="1">
    <citation type="submission" date="2021-06" db="EMBL/GenBank/DDBJ databases">
        <authorList>
            <person name="Kallberg Y."/>
            <person name="Tangrot J."/>
            <person name="Rosling A."/>
        </authorList>
    </citation>
    <scope>NUCLEOTIDE SEQUENCE [LARGE SCALE GENOMIC DNA]</scope>
    <source>
        <strain evidence="1 2">120-4 pot B 10/14</strain>
    </source>
</reference>
<gene>
    <name evidence="1" type="ORF">GMARGA_LOCUS10941</name>
</gene>
<protein>
    <submittedName>
        <fullName evidence="1">11244_t:CDS:1</fullName>
    </submittedName>
</protein>
<comment type="caution">
    <text evidence="1">The sequence shown here is derived from an EMBL/GenBank/DDBJ whole genome shotgun (WGS) entry which is preliminary data.</text>
</comment>
<organism evidence="1 2">
    <name type="scientific">Gigaspora margarita</name>
    <dbReference type="NCBI Taxonomy" id="4874"/>
    <lineage>
        <taxon>Eukaryota</taxon>
        <taxon>Fungi</taxon>
        <taxon>Fungi incertae sedis</taxon>
        <taxon>Mucoromycota</taxon>
        <taxon>Glomeromycotina</taxon>
        <taxon>Glomeromycetes</taxon>
        <taxon>Diversisporales</taxon>
        <taxon>Gigasporaceae</taxon>
        <taxon>Gigaspora</taxon>
    </lineage>
</organism>
<keyword evidence="2" id="KW-1185">Reference proteome</keyword>
<dbReference type="Proteomes" id="UP000789901">
    <property type="component" value="Unassembled WGS sequence"/>
</dbReference>
<sequence length="240" mass="29063">MKNEIEIPLLKYNDSTIDIIEYQTWLKMLKKKTAHELKKKKEEKIRQNIKKRFGLVKENERKLLRNVLERPYNKITIDRVRVSSGSNIQNSELITEPERVREQVTKHFKKQFRRRQYGFGNLEEGEWYAEYKLKDWIENSWYSEILELITEKDCTRVQIPHEILYDISNIIDKRSRISNMKECLNIVKLETEGKVEEEAIRKAYLELEKRIVDSSLPQKFLQEYRKGNSKELQDKRKRLI</sequence>
<dbReference type="EMBL" id="CAJVQB010006261">
    <property type="protein sequence ID" value="CAG8680681.1"/>
    <property type="molecule type" value="Genomic_DNA"/>
</dbReference>